<organism evidence="2 3">
    <name type="scientific">Cochliobolus sativus</name>
    <name type="common">Common root rot and spot blotch fungus</name>
    <name type="synonym">Bipolaris sorokiniana</name>
    <dbReference type="NCBI Taxonomy" id="45130"/>
    <lineage>
        <taxon>Eukaryota</taxon>
        <taxon>Fungi</taxon>
        <taxon>Dikarya</taxon>
        <taxon>Ascomycota</taxon>
        <taxon>Pezizomycotina</taxon>
        <taxon>Dothideomycetes</taxon>
        <taxon>Pleosporomycetidae</taxon>
        <taxon>Pleosporales</taxon>
        <taxon>Pleosporineae</taxon>
        <taxon>Pleosporaceae</taxon>
        <taxon>Bipolaris</taxon>
    </lineage>
</organism>
<evidence type="ECO:0000256" key="1">
    <source>
        <dbReference type="SAM" id="MobiDB-lite"/>
    </source>
</evidence>
<feature type="compositionally biased region" description="Basic and acidic residues" evidence="1">
    <location>
        <begin position="565"/>
        <end position="574"/>
    </location>
</feature>
<dbReference type="EMBL" id="WNKQ01000004">
    <property type="protein sequence ID" value="KAF5851846.1"/>
    <property type="molecule type" value="Genomic_DNA"/>
</dbReference>
<comment type="caution">
    <text evidence="2">The sequence shown here is derived from an EMBL/GenBank/DDBJ whole genome shotgun (WGS) entry which is preliminary data.</text>
</comment>
<sequence>MPLLVARQWPVVTRASAILRSRRSRLRSYTVPPSTTDLNEAAKRRAIHGGIIIPDSVHAHPHDLFNSIKPLPTVIAHKKSFAVFFVTPSYAHFLLDHDAFLRRALVRIYKKAIEAAHVDIRALCAVVDKLPVPHPWSGITLESQLSRRKVDTPVAGTGFEGIAYISLPFSASIESDESFLPSEQGTIDFITSSHVLNDDICLDTLRLPLANTVFQTGMPTTMIRSRWEKNSTSGELTKVAQTSPSHHVIRLAGDGPTPDTKSALSIPLLPLTLPRIVEGCMGNIIRRVVDTDGNSIQASSELENVVPRFFLSRGQQVQATVAWALVIPKDLKDTITEKTEKLLSSVPVEDEPTSTGPDQAWELLWRSEPPVWNTLVSEALSEGARLHRVLSGGGGWGKKAGLLSLDPMPVNKSSGPDAPTSIDNPGNFESTLTPVVQDGDSIQFFTLPKSDLAQEAREADNYGTISTLSKVNRSWGWELGTVPSTMDSIPGESWQHMTTEKHRSTVFQGNFGALTEGALTIIRRRGKDVGETSSVYTTKLDVPFSRLWTTNLTNSYADSTTRTNLEQDGKDKDVGNVLVDPPSNHPRKIGIRHIPTVNRPVSMCKFSSSALNSDTQSENATVDLEVSTAATKPSHSVHPGPELEESRRKASGSSLSVKTYSYSSPSLTIPELVRTLGIAGVSTFGRLSFRTAKRILYELRRRFEEQKLEYQAVMSVCRRQGSWRTHGSGRISKVINSKTRNSMGKATTHIRKQKEEKPSSKAKKSKAPLIRKLTIPTEHDPDALSKTFRILAFQAARLAEEAGATLSSIQHHRLRTQVKHRRSLSRARHVRRLHAPRRRKFGTKIRYHKSNVGADPTIRKLRSKRNSVPEKRKPSIKKRASRPRVRRVSIPIPIKRHESFFIGTIRYPDGARAKFKRRLPSRSHGSSARGRTRGTVLRRVPVEWRATDMAVAVKRREEARRLAATVEGWLSGGVEAKK</sequence>
<feature type="compositionally biased region" description="Basic residues" evidence="1">
    <location>
        <begin position="874"/>
        <end position="884"/>
    </location>
</feature>
<protein>
    <submittedName>
        <fullName evidence="2">Uncharacterized protein</fullName>
    </submittedName>
</protein>
<evidence type="ECO:0000313" key="3">
    <source>
        <dbReference type="Proteomes" id="UP000624244"/>
    </source>
</evidence>
<feature type="region of interest" description="Disordered" evidence="1">
    <location>
        <begin position="559"/>
        <end position="589"/>
    </location>
</feature>
<feature type="region of interest" description="Disordered" evidence="1">
    <location>
        <begin position="741"/>
        <end position="767"/>
    </location>
</feature>
<dbReference type="AlphaFoldDB" id="A0A8H5ZKD3"/>
<reference evidence="2" key="1">
    <citation type="submission" date="2019-11" db="EMBL/GenBank/DDBJ databases">
        <title>Bipolaris sorokiniana Genome sequencing.</title>
        <authorList>
            <person name="Wang H."/>
        </authorList>
    </citation>
    <scope>NUCLEOTIDE SEQUENCE</scope>
</reference>
<name>A0A8H5ZKD3_COCSA</name>
<feature type="compositionally biased region" description="Low complexity" evidence="1">
    <location>
        <begin position="651"/>
        <end position="661"/>
    </location>
</feature>
<feature type="region of interest" description="Disordered" evidence="1">
    <location>
        <begin position="628"/>
        <end position="661"/>
    </location>
</feature>
<evidence type="ECO:0000313" key="2">
    <source>
        <dbReference type="EMBL" id="KAF5851846.1"/>
    </source>
</evidence>
<dbReference type="Proteomes" id="UP000624244">
    <property type="component" value="Unassembled WGS sequence"/>
</dbReference>
<feature type="region of interest" description="Disordered" evidence="1">
    <location>
        <begin position="863"/>
        <end position="884"/>
    </location>
</feature>
<accession>A0A8H5ZKD3</accession>
<proteinExistence type="predicted"/>
<gene>
    <name evidence="2" type="ORF">GGP41_000565</name>
</gene>